<evidence type="ECO:0000259" key="1">
    <source>
        <dbReference type="Pfam" id="PF13649"/>
    </source>
</evidence>
<organism evidence="2 3">
    <name type="scientific">Gigaspora rosea</name>
    <dbReference type="NCBI Taxonomy" id="44941"/>
    <lineage>
        <taxon>Eukaryota</taxon>
        <taxon>Fungi</taxon>
        <taxon>Fungi incertae sedis</taxon>
        <taxon>Mucoromycota</taxon>
        <taxon>Glomeromycotina</taxon>
        <taxon>Glomeromycetes</taxon>
        <taxon>Diversisporales</taxon>
        <taxon>Gigasporaceae</taxon>
        <taxon>Gigaspora</taxon>
    </lineage>
</organism>
<evidence type="ECO:0000313" key="3">
    <source>
        <dbReference type="Proteomes" id="UP000266673"/>
    </source>
</evidence>
<dbReference type="GO" id="GO:0008168">
    <property type="term" value="F:methyltransferase activity"/>
    <property type="evidence" value="ECO:0007669"/>
    <property type="project" value="UniProtKB-KW"/>
</dbReference>
<keyword evidence="2" id="KW-0489">Methyltransferase</keyword>
<reference evidence="2 3" key="1">
    <citation type="submission" date="2018-06" db="EMBL/GenBank/DDBJ databases">
        <title>Comparative genomics reveals the genomic features of Rhizophagus irregularis, R. cerebriforme, R. diaphanum and Gigaspora rosea, and their symbiotic lifestyle signature.</title>
        <authorList>
            <person name="Morin E."/>
            <person name="San Clemente H."/>
            <person name="Chen E.C.H."/>
            <person name="De La Providencia I."/>
            <person name="Hainaut M."/>
            <person name="Kuo A."/>
            <person name="Kohler A."/>
            <person name="Murat C."/>
            <person name="Tang N."/>
            <person name="Roy S."/>
            <person name="Loubradou J."/>
            <person name="Henrissat B."/>
            <person name="Grigoriev I.V."/>
            <person name="Corradi N."/>
            <person name="Roux C."/>
            <person name="Martin F.M."/>
        </authorList>
    </citation>
    <scope>NUCLEOTIDE SEQUENCE [LARGE SCALE GENOMIC DNA]</scope>
    <source>
        <strain evidence="2 3">DAOM 194757</strain>
    </source>
</reference>
<sequence>MASKFCGIVEEISNYYQKDFTHTAVEEYTLETLIPYESLKGKTVLDLACQLGLTSRLAVKLGAESVIGVDISPKMVDIAKKFEEETGGSKIKYIVRDVVDIDKLGEFDVVWGMFLLLHAKNIDNLKKMIQVAYNNLKPGSHFIAFVLQPDVGESWPQDNTQIKKYGREIKLTSNDEPHDGDEVIVTLYTNDDDQKFNINAYWYSRKTLLTLFEETGFVNVKFQKLQVKPEDYAKNGEEFWRYMLERPCLVPITAEKKLGN</sequence>
<dbReference type="InterPro" id="IPR029063">
    <property type="entry name" value="SAM-dependent_MTases_sf"/>
</dbReference>
<dbReference type="PANTHER" id="PTHR43591">
    <property type="entry name" value="METHYLTRANSFERASE"/>
    <property type="match status" value="1"/>
</dbReference>
<proteinExistence type="predicted"/>
<dbReference type="OrthoDB" id="66144at2759"/>
<dbReference type="EMBL" id="QKWP01000245">
    <property type="protein sequence ID" value="RIB23751.1"/>
    <property type="molecule type" value="Genomic_DNA"/>
</dbReference>
<accession>A0A397VPQ5</accession>
<evidence type="ECO:0000313" key="2">
    <source>
        <dbReference type="EMBL" id="RIB23751.1"/>
    </source>
</evidence>
<dbReference type="SUPFAM" id="SSF53335">
    <property type="entry name" value="S-adenosyl-L-methionine-dependent methyltransferases"/>
    <property type="match status" value="1"/>
</dbReference>
<dbReference type="Gene3D" id="3.40.50.150">
    <property type="entry name" value="Vaccinia Virus protein VP39"/>
    <property type="match status" value="1"/>
</dbReference>
<dbReference type="PANTHER" id="PTHR43591:SF110">
    <property type="entry name" value="RHODANESE DOMAIN-CONTAINING PROTEIN"/>
    <property type="match status" value="1"/>
</dbReference>
<dbReference type="InterPro" id="IPR041698">
    <property type="entry name" value="Methyltransf_25"/>
</dbReference>
<protein>
    <submittedName>
        <fullName evidence="2">S-adenosyl-L-methionine-dependent methyltransferase</fullName>
    </submittedName>
</protein>
<dbReference type="GO" id="GO:0032259">
    <property type="term" value="P:methylation"/>
    <property type="evidence" value="ECO:0007669"/>
    <property type="project" value="UniProtKB-KW"/>
</dbReference>
<name>A0A397VPQ5_9GLOM</name>
<dbReference type="Pfam" id="PF13649">
    <property type="entry name" value="Methyltransf_25"/>
    <property type="match status" value="1"/>
</dbReference>
<comment type="caution">
    <text evidence="2">The sequence shown here is derived from an EMBL/GenBank/DDBJ whole genome shotgun (WGS) entry which is preliminary data.</text>
</comment>
<dbReference type="Proteomes" id="UP000266673">
    <property type="component" value="Unassembled WGS sequence"/>
</dbReference>
<dbReference type="CDD" id="cd02440">
    <property type="entry name" value="AdoMet_MTases"/>
    <property type="match status" value="1"/>
</dbReference>
<dbReference type="AlphaFoldDB" id="A0A397VPQ5"/>
<keyword evidence="3" id="KW-1185">Reference proteome</keyword>
<dbReference type="STRING" id="44941.A0A397VPQ5"/>
<keyword evidence="2" id="KW-0808">Transferase</keyword>
<gene>
    <name evidence="2" type="ORF">C2G38_2071901</name>
</gene>
<feature type="domain" description="Methyltransferase" evidence="1">
    <location>
        <begin position="44"/>
        <end position="139"/>
    </location>
</feature>